<gene>
    <name evidence="2" type="ORF">V6N12_050341</name>
</gene>
<dbReference type="PANTHER" id="PTHR37741">
    <property type="entry name" value="TRANSMEMBRANE PROTEIN"/>
    <property type="match status" value="1"/>
</dbReference>
<sequence length="124" mass="13538">MGDGYSDAYSGEFSAADANAELNPDQDKDFKEVSLSNEISTSREIKTSQRSRYCFHVSAKLAWILANSSLFHTNLQMKGRVGQPQKKKGRNSSIQTLKTAMLVSAVVVAVAGVAIVITKKLKEK</sequence>
<keyword evidence="3" id="KW-1185">Reference proteome</keyword>
<dbReference type="Proteomes" id="UP001472677">
    <property type="component" value="Unassembled WGS sequence"/>
</dbReference>
<evidence type="ECO:0000313" key="3">
    <source>
        <dbReference type="Proteomes" id="UP001472677"/>
    </source>
</evidence>
<reference evidence="2 3" key="1">
    <citation type="journal article" date="2024" name="G3 (Bethesda)">
        <title>Genome assembly of Hibiscus sabdariffa L. provides insights into metabolisms of medicinal natural products.</title>
        <authorList>
            <person name="Kim T."/>
        </authorList>
    </citation>
    <scope>NUCLEOTIDE SEQUENCE [LARGE SCALE GENOMIC DNA]</scope>
    <source>
        <strain evidence="2">TK-2024</strain>
        <tissue evidence="2">Old leaves</tissue>
    </source>
</reference>
<evidence type="ECO:0008006" key="4">
    <source>
        <dbReference type="Google" id="ProtNLM"/>
    </source>
</evidence>
<accession>A0ABR2GC32</accession>
<comment type="caution">
    <text evidence="2">The sequence shown here is derived from an EMBL/GenBank/DDBJ whole genome shotgun (WGS) entry which is preliminary data.</text>
</comment>
<protein>
    <recommendedName>
        <fullName evidence="4">Transmembrane protein</fullName>
    </recommendedName>
</protein>
<dbReference type="PANTHER" id="PTHR37741:SF1">
    <property type="entry name" value="TRANSMEMBRANE PROTEIN"/>
    <property type="match status" value="1"/>
</dbReference>
<keyword evidence="1" id="KW-1133">Transmembrane helix</keyword>
<evidence type="ECO:0000313" key="2">
    <source>
        <dbReference type="EMBL" id="KAK8600488.1"/>
    </source>
</evidence>
<proteinExistence type="predicted"/>
<organism evidence="2 3">
    <name type="scientific">Hibiscus sabdariffa</name>
    <name type="common">roselle</name>
    <dbReference type="NCBI Taxonomy" id="183260"/>
    <lineage>
        <taxon>Eukaryota</taxon>
        <taxon>Viridiplantae</taxon>
        <taxon>Streptophyta</taxon>
        <taxon>Embryophyta</taxon>
        <taxon>Tracheophyta</taxon>
        <taxon>Spermatophyta</taxon>
        <taxon>Magnoliopsida</taxon>
        <taxon>eudicotyledons</taxon>
        <taxon>Gunneridae</taxon>
        <taxon>Pentapetalae</taxon>
        <taxon>rosids</taxon>
        <taxon>malvids</taxon>
        <taxon>Malvales</taxon>
        <taxon>Malvaceae</taxon>
        <taxon>Malvoideae</taxon>
        <taxon>Hibiscus</taxon>
    </lineage>
</organism>
<keyword evidence="1" id="KW-0812">Transmembrane</keyword>
<evidence type="ECO:0000256" key="1">
    <source>
        <dbReference type="SAM" id="Phobius"/>
    </source>
</evidence>
<dbReference type="EMBL" id="JBBPBM010000001">
    <property type="protein sequence ID" value="KAK8600488.1"/>
    <property type="molecule type" value="Genomic_DNA"/>
</dbReference>
<keyword evidence="1" id="KW-0472">Membrane</keyword>
<feature type="transmembrane region" description="Helical" evidence="1">
    <location>
        <begin position="99"/>
        <end position="118"/>
    </location>
</feature>
<name>A0ABR2GC32_9ROSI</name>